<feature type="transmembrane region" description="Helical" evidence="1">
    <location>
        <begin position="148"/>
        <end position="166"/>
    </location>
</feature>
<dbReference type="GO" id="GO:0043161">
    <property type="term" value="P:proteasome-mediated ubiquitin-dependent protein catabolic process"/>
    <property type="evidence" value="ECO:0007669"/>
    <property type="project" value="EnsemblFungi"/>
</dbReference>
<feature type="transmembrane region" description="Helical" evidence="1">
    <location>
        <begin position="268"/>
        <end position="286"/>
    </location>
</feature>
<keyword evidence="1" id="KW-1133">Transmembrane helix</keyword>
<dbReference type="AlphaFoldDB" id="A0A0W0CA58"/>
<protein>
    <submittedName>
        <fullName evidence="2">Protein ASI1</fullName>
    </submittedName>
</protein>
<feature type="transmembrane region" description="Helical" evidence="1">
    <location>
        <begin position="67"/>
        <end position="87"/>
    </location>
</feature>
<name>A0A0W0CA58_CANGB</name>
<keyword evidence="1" id="KW-0472">Membrane</keyword>
<evidence type="ECO:0000313" key="2">
    <source>
        <dbReference type="EMBL" id="KTA96543.1"/>
    </source>
</evidence>
<reference evidence="2 3" key="1">
    <citation type="submission" date="2015-10" db="EMBL/GenBank/DDBJ databases">
        <title>Draft genomes sequences of Candida glabrata isolates 1A, 1B, 2A, 2B, 3A and 3B.</title>
        <authorList>
            <person name="Haavelsrud O.E."/>
            <person name="Gaustad P."/>
        </authorList>
    </citation>
    <scope>NUCLEOTIDE SEQUENCE [LARGE SCALE GENOMIC DNA]</scope>
    <source>
        <strain evidence="2">910700640</strain>
    </source>
</reference>
<sequence length="598" mass="69259">MNETFNELFPYLNQSSHSLLANDNPLARFPNVLYRLSLSFHDAINSQYMEVWSGQEISSTLQSFNDIIGFFFSEYSVLCFTIAVLLNRLITTISRRNRVNRANLRPEINTLSHVSCILLLTWVMYELIEGLIKVKIYNADVPKIPLSLYFMVFSWSYCVETVISLLSNSTPLEGSDYTIFEISIEFYLLQRKRINIIDQTEFLPDCLMAISNRVMIHVLEMYKMRNYRLLGSASLNLVHITYLMYVSIKYGVSSIPILTRFRHFPKVFSLFIVLISLVSYLLAYIIRFDPFTNKNRNPDELQFYSFMKNWRKHLNFTGEEDFSPMLSKLAILLTSASSISERGTRYEYPSVNINHELDTRYNERLRAIQQVRFNETPRNGRRESVVIALTKPILEAKQNIPFLSNMLDSFKLVLVHLCEILRGNEEAEYIDTDDSDADKEVSETPTRRFSLSKDTSWYGDSYSEDEDYQDSDNATELSLEEDLADDDILELRDDMSTLLQDELDPLMLQDHLLHSRLTRSGLHKRYQEPSLGQVSDNCEDTRDYSCVVCKTNDRNVIMWPCSCFAVCDDCRVSLSVRGFNTCVCCRAPVSGHSKTHAT</sequence>
<feature type="transmembrane region" description="Helical" evidence="1">
    <location>
        <begin position="229"/>
        <end position="248"/>
    </location>
</feature>
<evidence type="ECO:0000313" key="3">
    <source>
        <dbReference type="Proteomes" id="UP000054886"/>
    </source>
</evidence>
<dbReference type="PANTHER" id="PTHR22696:SF1">
    <property type="entry name" value="E3 UBIQUITIN-PROTEIN LIGASE RNF26"/>
    <property type="match status" value="1"/>
</dbReference>
<feature type="transmembrane region" description="Helical" evidence="1">
    <location>
        <begin position="108"/>
        <end position="128"/>
    </location>
</feature>
<keyword evidence="1" id="KW-0812">Transmembrane</keyword>
<accession>A0A0W0CA58</accession>
<dbReference type="GO" id="GO:0061630">
    <property type="term" value="F:ubiquitin protein ligase activity"/>
    <property type="evidence" value="ECO:0007669"/>
    <property type="project" value="TreeGrafter"/>
</dbReference>
<proteinExistence type="predicted"/>
<dbReference type="VEuPathDB" id="FungiDB:GWK60_K03509"/>
<dbReference type="VEuPathDB" id="FungiDB:CAGL0K03641g"/>
<dbReference type="InterPro" id="IPR013083">
    <property type="entry name" value="Znf_RING/FYVE/PHD"/>
</dbReference>
<dbReference type="GO" id="GO:0071230">
    <property type="term" value="P:cellular response to amino acid stimulus"/>
    <property type="evidence" value="ECO:0007669"/>
    <property type="project" value="EnsemblFungi"/>
</dbReference>
<dbReference type="GO" id="GO:0097658">
    <property type="term" value="C:Asi complex"/>
    <property type="evidence" value="ECO:0007669"/>
    <property type="project" value="EnsemblFungi"/>
</dbReference>
<dbReference type="Pfam" id="PF13920">
    <property type="entry name" value="zf-C3HC4_3"/>
    <property type="match status" value="1"/>
</dbReference>
<dbReference type="VEuPathDB" id="FungiDB:GVI51_K03487"/>
<dbReference type="EMBL" id="LLZZ01000172">
    <property type="protein sequence ID" value="KTA96543.1"/>
    <property type="molecule type" value="Genomic_DNA"/>
</dbReference>
<evidence type="ECO:0000256" key="1">
    <source>
        <dbReference type="SAM" id="Phobius"/>
    </source>
</evidence>
<dbReference type="VEuPathDB" id="FungiDB:B1J91_K03641g"/>
<organism evidence="2 3">
    <name type="scientific">Candida glabrata</name>
    <name type="common">Yeast</name>
    <name type="synonym">Torulopsis glabrata</name>
    <dbReference type="NCBI Taxonomy" id="5478"/>
    <lineage>
        <taxon>Eukaryota</taxon>
        <taxon>Fungi</taxon>
        <taxon>Dikarya</taxon>
        <taxon>Ascomycota</taxon>
        <taxon>Saccharomycotina</taxon>
        <taxon>Saccharomycetes</taxon>
        <taxon>Saccharomycetales</taxon>
        <taxon>Saccharomycetaceae</taxon>
        <taxon>Nakaseomyces</taxon>
    </lineage>
</organism>
<dbReference type="PANTHER" id="PTHR22696">
    <property type="entry name" value="E3 UBIQUITIN-PROTEIN LIGASE RNF26"/>
    <property type="match status" value="1"/>
</dbReference>
<dbReference type="GO" id="GO:0016567">
    <property type="term" value="P:protein ubiquitination"/>
    <property type="evidence" value="ECO:0007669"/>
    <property type="project" value="TreeGrafter"/>
</dbReference>
<gene>
    <name evidence="2" type="ORF">AO440_003409</name>
</gene>
<comment type="caution">
    <text evidence="2">The sequence shown here is derived from an EMBL/GenBank/DDBJ whole genome shotgun (WGS) entry which is preliminary data.</text>
</comment>
<dbReference type="Proteomes" id="UP000054886">
    <property type="component" value="Unassembled WGS sequence"/>
</dbReference>
<dbReference type="Gene3D" id="3.30.40.10">
    <property type="entry name" value="Zinc/RING finger domain, C3HC4 (zinc finger)"/>
    <property type="match status" value="1"/>
</dbReference>